<keyword evidence="6" id="KW-0969">Cilium</keyword>
<feature type="domain" description="SAF" evidence="5">
    <location>
        <begin position="128"/>
        <end position="190"/>
    </location>
</feature>
<comment type="caution">
    <text evidence="6">The sequence shown here is derived from an EMBL/GenBank/DDBJ whole genome shotgun (WGS) entry which is preliminary data.</text>
</comment>
<proteinExistence type="predicted"/>
<dbReference type="PANTHER" id="PTHR36307:SF1">
    <property type="entry name" value="FLAGELLA BASAL BODY P-RING FORMATION PROTEIN FLGA"/>
    <property type="match status" value="1"/>
</dbReference>
<comment type="subcellular location">
    <subcellularLocation>
        <location evidence="1">Periplasm</location>
    </subcellularLocation>
</comment>
<dbReference type="RefSeq" id="WP_340367309.1">
    <property type="nucleotide sequence ID" value="NZ_JBBKZV010000031.1"/>
</dbReference>
<dbReference type="InterPro" id="IPR013974">
    <property type="entry name" value="SAF"/>
</dbReference>
<accession>A0ABU8W899</accession>
<gene>
    <name evidence="6" type="primary">flgA</name>
    <name evidence="6" type="ORF">WKW80_30335</name>
</gene>
<protein>
    <submittedName>
        <fullName evidence="6">Flagellar basal body P-ring formation chaperone FlgA</fullName>
    </submittedName>
</protein>
<keyword evidence="7" id="KW-1185">Reference proteome</keyword>
<dbReference type="PANTHER" id="PTHR36307">
    <property type="entry name" value="FLAGELLA BASAL BODY P-RING FORMATION PROTEIN FLGA"/>
    <property type="match status" value="1"/>
</dbReference>
<sequence length="252" mass="26581">MSYFQIRRSAAAVFVVAAVAALCAPAQAQVLQQAPSQGAEVAPEFIAATQQWLDDAVARAQSVSTSALRMEVSIGSLDSRLRLAPCSHVEPYIPVGMRLWGKTRLGLRCTDGGGRWNVFLPVTIKAFGPAWVLRDNVIAGTVLTAADAVEAEADWAAEPSPVVADAAQWLGQTASRSLVAGQALRQSMVKPAQVFAAGAQVRVVAQGPGFEVASDAQAMTPGVVGQPVRLRMENGRITTGVVQDMRTVKLSM</sequence>
<dbReference type="InterPro" id="IPR041231">
    <property type="entry name" value="FlgA_N"/>
</dbReference>
<keyword evidence="6" id="KW-0282">Flagellum</keyword>
<evidence type="ECO:0000256" key="3">
    <source>
        <dbReference type="ARBA" id="ARBA00022764"/>
    </source>
</evidence>
<evidence type="ECO:0000313" key="7">
    <source>
        <dbReference type="Proteomes" id="UP001363010"/>
    </source>
</evidence>
<keyword evidence="3" id="KW-0574">Periplasm</keyword>
<evidence type="ECO:0000313" key="6">
    <source>
        <dbReference type="EMBL" id="MEJ8826272.1"/>
    </source>
</evidence>
<dbReference type="Pfam" id="PF17656">
    <property type="entry name" value="ChapFlgA_N"/>
    <property type="match status" value="1"/>
</dbReference>
<dbReference type="Pfam" id="PF13144">
    <property type="entry name" value="ChapFlgA"/>
    <property type="match status" value="1"/>
</dbReference>
<evidence type="ECO:0000259" key="5">
    <source>
        <dbReference type="SMART" id="SM00858"/>
    </source>
</evidence>
<evidence type="ECO:0000256" key="2">
    <source>
        <dbReference type="ARBA" id="ARBA00022729"/>
    </source>
</evidence>
<dbReference type="CDD" id="cd11614">
    <property type="entry name" value="SAF_CpaB_FlgA_like"/>
    <property type="match status" value="1"/>
</dbReference>
<keyword evidence="6" id="KW-0966">Cell projection</keyword>
<dbReference type="InterPro" id="IPR039246">
    <property type="entry name" value="Flagellar_FlgA"/>
</dbReference>
<feature type="signal peptide" evidence="4">
    <location>
        <begin position="1"/>
        <end position="28"/>
    </location>
</feature>
<evidence type="ECO:0000256" key="4">
    <source>
        <dbReference type="SAM" id="SignalP"/>
    </source>
</evidence>
<dbReference type="InterPro" id="IPR017585">
    <property type="entry name" value="SAF_FlgA"/>
</dbReference>
<dbReference type="Gene3D" id="3.90.1210.10">
    <property type="entry name" value="Antifreeze-like/N-acetylneuraminic acid synthase C-terminal domain"/>
    <property type="match status" value="1"/>
</dbReference>
<name>A0ABU8W899_9BURK</name>
<organism evidence="6 7">
    <name type="scientific">Variovorax humicola</name>
    <dbReference type="NCBI Taxonomy" id="1769758"/>
    <lineage>
        <taxon>Bacteria</taxon>
        <taxon>Pseudomonadati</taxon>
        <taxon>Pseudomonadota</taxon>
        <taxon>Betaproteobacteria</taxon>
        <taxon>Burkholderiales</taxon>
        <taxon>Comamonadaceae</taxon>
        <taxon>Variovorax</taxon>
    </lineage>
</organism>
<dbReference type="NCBIfam" id="TIGR03170">
    <property type="entry name" value="flgA_cterm"/>
    <property type="match status" value="1"/>
</dbReference>
<evidence type="ECO:0000256" key="1">
    <source>
        <dbReference type="ARBA" id="ARBA00004418"/>
    </source>
</evidence>
<dbReference type="EMBL" id="JBBKZV010000031">
    <property type="protein sequence ID" value="MEJ8826272.1"/>
    <property type="molecule type" value="Genomic_DNA"/>
</dbReference>
<dbReference type="Proteomes" id="UP001363010">
    <property type="component" value="Unassembled WGS sequence"/>
</dbReference>
<dbReference type="Gene3D" id="2.30.30.760">
    <property type="match status" value="1"/>
</dbReference>
<dbReference type="SMART" id="SM00858">
    <property type="entry name" value="SAF"/>
    <property type="match status" value="1"/>
</dbReference>
<reference evidence="6 7" key="1">
    <citation type="submission" date="2024-03" db="EMBL/GenBank/DDBJ databases">
        <title>Novel species of the genus Variovorax.</title>
        <authorList>
            <person name="Liu Q."/>
            <person name="Xin Y.-H."/>
        </authorList>
    </citation>
    <scope>NUCLEOTIDE SEQUENCE [LARGE SCALE GENOMIC DNA]</scope>
    <source>
        <strain evidence="6 7">KACC 18501</strain>
    </source>
</reference>
<feature type="chain" id="PRO_5047377943" evidence="4">
    <location>
        <begin position="29"/>
        <end position="252"/>
    </location>
</feature>
<keyword evidence="2 4" id="KW-0732">Signal</keyword>